<reference evidence="2" key="2">
    <citation type="submission" date="2011-02" db="EMBL/GenBank/DDBJ databases">
        <authorList>
            <person name="MacLean D."/>
        </authorList>
    </citation>
    <scope>NUCLEOTIDE SEQUENCE</scope>
</reference>
<feature type="compositionally biased region" description="Basic and acidic residues" evidence="1">
    <location>
        <begin position="7"/>
        <end position="20"/>
    </location>
</feature>
<organism evidence="2">
    <name type="scientific">Albugo laibachii Nc14</name>
    <dbReference type="NCBI Taxonomy" id="890382"/>
    <lineage>
        <taxon>Eukaryota</taxon>
        <taxon>Sar</taxon>
        <taxon>Stramenopiles</taxon>
        <taxon>Oomycota</taxon>
        <taxon>Peronosporomycetes</taxon>
        <taxon>Albuginales</taxon>
        <taxon>Albuginaceae</taxon>
        <taxon>Albugo</taxon>
    </lineage>
</organism>
<proteinExistence type="predicted"/>
<feature type="region of interest" description="Disordered" evidence="1">
    <location>
        <begin position="1"/>
        <end position="63"/>
    </location>
</feature>
<dbReference type="HOGENOM" id="CLU_1368392_0_0_1"/>
<accession>F0W7X0</accession>
<dbReference type="EMBL" id="FR824248">
    <property type="protein sequence ID" value="CCA23698.1"/>
    <property type="molecule type" value="Genomic_DNA"/>
</dbReference>
<feature type="compositionally biased region" description="Polar residues" evidence="1">
    <location>
        <begin position="22"/>
        <end position="33"/>
    </location>
</feature>
<gene>
    <name evidence="2" type="primary">AlNc14C32G2920</name>
    <name evidence="3" type="synonym">AlNc14C203G8748</name>
    <name evidence="2" type="ORF">ALNC14_033660</name>
    <name evidence="3" type="ORF">ALNC14_098420</name>
</gene>
<dbReference type="EMBL" id="FR824077">
    <property type="protein sequence ID" value="CCA17223.1"/>
    <property type="molecule type" value="Genomic_DNA"/>
</dbReference>
<name>F0W7X0_9STRA</name>
<evidence type="ECO:0000256" key="1">
    <source>
        <dbReference type="SAM" id="MobiDB-lite"/>
    </source>
</evidence>
<feature type="compositionally biased region" description="Polar residues" evidence="1">
    <location>
        <begin position="42"/>
        <end position="61"/>
    </location>
</feature>
<protein>
    <submittedName>
        <fullName evidence="3">AlNc14C203G8748 protein</fullName>
    </submittedName>
    <submittedName>
        <fullName evidence="2">AlNc14C32G2920 protein</fullName>
    </submittedName>
</protein>
<evidence type="ECO:0000313" key="2">
    <source>
        <dbReference type="EMBL" id="CCA17223.1"/>
    </source>
</evidence>
<dbReference type="AlphaFoldDB" id="F0W7X0"/>
<sequence length="200" mass="23245">MKHRSARHEDAKSRRDRLWNERQLQFTARTQPGNRIEVRPSTGLTTSKRGNQASENTSSSALGPHFRTEMQLQLAALQSLQRVQIARKKQLHEQKSIEMAKQLRQQRNEDTLKRNAKTAVKRLHDWNEKQKLDEESELAYLLQNIKPASEAIHLAQLLSSRWKDVGSNEGEIMSCIPRHSRQEMRVQFLLGNKRIGAFYP</sequence>
<reference evidence="2" key="1">
    <citation type="journal article" date="2011" name="PLoS Biol.">
        <title>Gene gain and loss during evolution of obligate parasitism in the white rust pathogen of Arabidopsis thaliana.</title>
        <authorList>
            <person name="Kemen E."/>
            <person name="Gardiner A."/>
            <person name="Schultz-Larsen T."/>
            <person name="Kemen A.C."/>
            <person name="Balmuth A.L."/>
            <person name="Robert-Seilaniantz A."/>
            <person name="Bailey K."/>
            <person name="Holub E."/>
            <person name="Studholme D.J."/>
            <person name="Maclean D."/>
            <person name="Jones J.D."/>
        </authorList>
    </citation>
    <scope>NUCLEOTIDE SEQUENCE</scope>
</reference>
<evidence type="ECO:0000313" key="3">
    <source>
        <dbReference type="EMBL" id="CCA23698.1"/>
    </source>
</evidence>